<feature type="region of interest" description="Disordered" evidence="1">
    <location>
        <begin position="61"/>
        <end position="86"/>
    </location>
</feature>
<accession>A0AAP0M4H0</accession>
<dbReference type="AlphaFoldDB" id="A0AAP0M4H0"/>
<dbReference type="Proteomes" id="UP001428341">
    <property type="component" value="Unassembled WGS sequence"/>
</dbReference>
<reference evidence="2 3" key="1">
    <citation type="submission" date="2024-05" db="EMBL/GenBank/DDBJ databases">
        <title>Haplotype-resolved chromosome-level genome assembly of Huyou (Citrus changshanensis).</title>
        <authorList>
            <person name="Miao C."/>
            <person name="Chen W."/>
            <person name="Wu Y."/>
            <person name="Wang L."/>
            <person name="Zhao S."/>
            <person name="Grierson D."/>
            <person name="Xu C."/>
            <person name="Chen K."/>
        </authorList>
    </citation>
    <scope>NUCLEOTIDE SEQUENCE [LARGE SCALE GENOMIC DNA]</scope>
    <source>
        <strain evidence="2">01-14</strain>
        <tissue evidence="2">Leaf</tissue>
    </source>
</reference>
<evidence type="ECO:0000256" key="1">
    <source>
        <dbReference type="SAM" id="MobiDB-lite"/>
    </source>
</evidence>
<dbReference type="EMBL" id="JBCGBO010000006">
    <property type="protein sequence ID" value="KAK9192594.1"/>
    <property type="molecule type" value="Genomic_DNA"/>
</dbReference>
<name>A0AAP0M4H0_9ROSI</name>
<protein>
    <submittedName>
        <fullName evidence="2">Uncharacterized protein</fullName>
    </submittedName>
</protein>
<sequence>MIPREQEVKYMGMLTANPIHDLAITEMNMKNKFFFCGCHNEHVYAKCTPVEIAKALVEEISDEEDDRAGDSRPFHILPPSSSPICPKENLLKSNNFVESKQGNVESLLPMVNLAAWSMS</sequence>
<evidence type="ECO:0000313" key="2">
    <source>
        <dbReference type="EMBL" id="KAK9192594.1"/>
    </source>
</evidence>
<organism evidence="2 3">
    <name type="scientific">Citrus x changshan-huyou</name>
    <dbReference type="NCBI Taxonomy" id="2935761"/>
    <lineage>
        <taxon>Eukaryota</taxon>
        <taxon>Viridiplantae</taxon>
        <taxon>Streptophyta</taxon>
        <taxon>Embryophyta</taxon>
        <taxon>Tracheophyta</taxon>
        <taxon>Spermatophyta</taxon>
        <taxon>Magnoliopsida</taxon>
        <taxon>eudicotyledons</taxon>
        <taxon>Gunneridae</taxon>
        <taxon>Pentapetalae</taxon>
        <taxon>rosids</taxon>
        <taxon>malvids</taxon>
        <taxon>Sapindales</taxon>
        <taxon>Rutaceae</taxon>
        <taxon>Aurantioideae</taxon>
        <taxon>Citrus</taxon>
    </lineage>
</organism>
<proteinExistence type="predicted"/>
<keyword evidence="3" id="KW-1185">Reference proteome</keyword>
<evidence type="ECO:0000313" key="3">
    <source>
        <dbReference type="Proteomes" id="UP001428341"/>
    </source>
</evidence>
<comment type="caution">
    <text evidence="2">The sequence shown here is derived from an EMBL/GenBank/DDBJ whole genome shotgun (WGS) entry which is preliminary data.</text>
</comment>
<gene>
    <name evidence="2" type="ORF">WN944_003287</name>
</gene>